<feature type="region of interest" description="Disordered" evidence="1">
    <location>
        <begin position="207"/>
        <end position="236"/>
    </location>
</feature>
<dbReference type="PANTHER" id="PTHR35311:SF9">
    <property type="entry name" value="KINETOCHORE-ASSOCIATED PROTEIN KNL-2 HOMOLOG"/>
    <property type="match status" value="1"/>
</dbReference>
<protein>
    <recommendedName>
        <fullName evidence="2">SANTA domain-containing protein</fullName>
    </recommendedName>
</protein>
<dbReference type="InterPro" id="IPR015216">
    <property type="entry name" value="SANTA"/>
</dbReference>
<feature type="region of interest" description="Disordered" evidence="1">
    <location>
        <begin position="419"/>
        <end position="441"/>
    </location>
</feature>
<reference evidence="3 4" key="1">
    <citation type="submission" date="2024-08" db="EMBL/GenBank/DDBJ databases">
        <title>Insights into the chromosomal genome structure of Flemingia macrophylla.</title>
        <authorList>
            <person name="Ding Y."/>
            <person name="Zhao Y."/>
            <person name="Bi W."/>
            <person name="Wu M."/>
            <person name="Zhao G."/>
            <person name="Gong Y."/>
            <person name="Li W."/>
            <person name="Zhang P."/>
        </authorList>
    </citation>
    <scope>NUCLEOTIDE SEQUENCE [LARGE SCALE GENOMIC DNA]</scope>
    <source>
        <strain evidence="3">DYQJB</strain>
        <tissue evidence="3">Leaf</tissue>
    </source>
</reference>
<accession>A0ABD1LIQ2</accession>
<dbReference type="Proteomes" id="UP001603857">
    <property type="component" value="Unassembled WGS sequence"/>
</dbReference>
<gene>
    <name evidence="3" type="ORF">Fmac_027735</name>
</gene>
<sequence>MADSTPIATPSDDYESCSFRQTVSLYDWWLVKAKNDFQGKRLAVAGVSSGKNEAVRVFVSSAVIKRYDLFSLETADGKFVIIRGFINEQRTLENGFAPEVFNHFLFGFPPNWESYALDCFRKESTTVTDLGGAVPDNASASCPEISSGGVEKSIPTYLVSPEDPSGHHKKPFPENECNVSKEMGAVNVACSGGKRSRVRLPNIKLCQQKKQSASRGLPDYPNNEENSTSATLEGRKSLATPIQPQPWSEYSNDACVENYIPTSLVSPEESLRDHERPVSKNDCNVTNEMGGVNVACSNGGKRHSARLHNIKKQKKQPASGGPSNHPVVENSIPTSLASSTEASGDHKKSFPENGCNVSQEMGGVNVACSIGASKCDSSLHDIQVCQLRKRPVSGCLLNHPDNEENSTSVTLEGVEKSIPTSLVSPEDPPRHHKKPTPENECNVSKMGGVNVGCSSGGKRRSARLYDIQLCQQKNSTSVTLENCDVVGLESPATHIQSHSWRQLNTSSEQLVKKSASRVSKNLFPMSDSCYKKKRVTAETKPVRSMRKQAKFASDVKNLHEKDLSHLIRGSQQKITDETKLVRPMRKQIKSASAVKNQRKKDLSHLIRGSQHKISTVSPEFSFSKSKSGRLLLPPLEFWRNQIPIYNAAHEITEIQDGASMISPCRGSSPSLSRFNNRRRAA</sequence>
<evidence type="ECO:0000313" key="3">
    <source>
        <dbReference type="EMBL" id="KAL2323356.1"/>
    </source>
</evidence>
<dbReference type="PANTHER" id="PTHR35311">
    <property type="entry name" value="KINETOCHORE-ASSOCIATED PROTEIN KNL-2 HOMOLOG"/>
    <property type="match status" value="1"/>
</dbReference>
<feature type="region of interest" description="Disordered" evidence="1">
    <location>
        <begin position="310"/>
        <end position="331"/>
    </location>
</feature>
<comment type="caution">
    <text evidence="3">The sequence shown here is derived from an EMBL/GenBank/DDBJ whole genome shotgun (WGS) entry which is preliminary data.</text>
</comment>
<keyword evidence="4" id="KW-1185">Reference proteome</keyword>
<organism evidence="3 4">
    <name type="scientific">Flemingia macrophylla</name>
    <dbReference type="NCBI Taxonomy" id="520843"/>
    <lineage>
        <taxon>Eukaryota</taxon>
        <taxon>Viridiplantae</taxon>
        <taxon>Streptophyta</taxon>
        <taxon>Embryophyta</taxon>
        <taxon>Tracheophyta</taxon>
        <taxon>Spermatophyta</taxon>
        <taxon>Magnoliopsida</taxon>
        <taxon>eudicotyledons</taxon>
        <taxon>Gunneridae</taxon>
        <taxon>Pentapetalae</taxon>
        <taxon>rosids</taxon>
        <taxon>fabids</taxon>
        <taxon>Fabales</taxon>
        <taxon>Fabaceae</taxon>
        <taxon>Papilionoideae</taxon>
        <taxon>50 kb inversion clade</taxon>
        <taxon>NPAAA clade</taxon>
        <taxon>indigoferoid/millettioid clade</taxon>
        <taxon>Phaseoleae</taxon>
        <taxon>Flemingia</taxon>
    </lineage>
</organism>
<evidence type="ECO:0000256" key="1">
    <source>
        <dbReference type="SAM" id="MobiDB-lite"/>
    </source>
</evidence>
<evidence type="ECO:0000259" key="2">
    <source>
        <dbReference type="Pfam" id="PF09133"/>
    </source>
</evidence>
<dbReference type="AlphaFoldDB" id="A0ABD1LIQ2"/>
<name>A0ABD1LIQ2_9FABA</name>
<dbReference type="Pfam" id="PF09133">
    <property type="entry name" value="SANTA"/>
    <property type="match status" value="1"/>
</dbReference>
<proteinExistence type="predicted"/>
<evidence type="ECO:0000313" key="4">
    <source>
        <dbReference type="Proteomes" id="UP001603857"/>
    </source>
</evidence>
<feature type="domain" description="SANTA" evidence="2">
    <location>
        <begin position="23"/>
        <end position="115"/>
    </location>
</feature>
<dbReference type="EMBL" id="JBGMDY010000009">
    <property type="protein sequence ID" value="KAL2323356.1"/>
    <property type="molecule type" value="Genomic_DNA"/>
</dbReference>
<dbReference type="InterPro" id="IPR053090">
    <property type="entry name" value="Centromere_KNL-2_homolog"/>
</dbReference>